<dbReference type="AlphaFoldDB" id="A0A1Q3B6Z2"/>
<dbReference type="PANTHER" id="PTHR45934">
    <property type="entry name" value="FAD/NAD(P)-BINDING OXIDOREDUCTASE FAMILY PROTEIN"/>
    <property type="match status" value="1"/>
</dbReference>
<dbReference type="OrthoDB" id="47494at2759"/>
<dbReference type="Gene3D" id="3.50.50.60">
    <property type="entry name" value="FAD/NAD(P)-binding domain"/>
    <property type="match status" value="1"/>
</dbReference>
<dbReference type="EMBL" id="BDDD01000315">
    <property type="protein sequence ID" value="GAV63699.1"/>
    <property type="molecule type" value="Genomic_DNA"/>
</dbReference>
<dbReference type="Proteomes" id="UP000187406">
    <property type="component" value="Unassembled WGS sequence"/>
</dbReference>
<reference evidence="5" key="1">
    <citation type="submission" date="2016-04" db="EMBL/GenBank/DDBJ databases">
        <title>Cephalotus genome sequencing.</title>
        <authorList>
            <person name="Fukushima K."/>
            <person name="Hasebe M."/>
            <person name="Fang X."/>
        </authorList>
    </citation>
    <scope>NUCLEOTIDE SEQUENCE [LARGE SCALE GENOMIC DNA]</scope>
    <source>
        <strain evidence="5">cv. St1</strain>
    </source>
</reference>
<keyword evidence="3" id="KW-0812">Transmembrane</keyword>
<keyword evidence="2" id="KW-0503">Monooxygenase</keyword>
<gene>
    <name evidence="4" type="ORF">CFOL_v3_07217</name>
</gene>
<dbReference type="InterPro" id="IPR036188">
    <property type="entry name" value="FAD/NAD-bd_sf"/>
</dbReference>
<organism evidence="4 5">
    <name type="scientific">Cephalotus follicularis</name>
    <name type="common">Albany pitcher plant</name>
    <dbReference type="NCBI Taxonomy" id="3775"/>
    <lineage>
        <taxon>Eukaryota</taxon>
        <taxon>Viridiplantae</taxon>
        <taxon>Streptophyta</taxon>
        <taxon>Embryophyta</taxon>
        <taxon>Tracheophyta</taxon>
        <taxon>Spermatophyta</taxon>
        <taxon>Magnoliopsida</taxon>
        <taxon>eudicotyledons</taxon>
        <taxon>Gunneridae</taxon>
        <taxon>Pentapetalae</taxon>
        <taxon>rosids</taxon>
        <taxon>fabids</taxon>
        <taxon>Oxalidales</taxon>
        <taxon>Cephalotaceae</taxon>
        <taxon>Cephalotus</taxon>
    </lineage>
</organism>
<dbReference type="InterPro" id="IPR044560">
    <property type="entry name" value="MOase"/>
</dbReference>
<keyword evidence="1" id="KW-0560">Oxidoreductase</keyword>
<feature type="transmembrane region" description="Helical" evidence="3">
    <location>
        <begin position="20"/>
        <end position="39"/>
    </location>
</feature>
<keyword evidence="5" id="KW-1185">Reference proteome</keyword>
<dbReference type="GO" id="GO:0004497">
    <property type="term" value="F:monooxygenase activity"/>
    <property type="evidence" value="ECO:0007669"/>
    <property type="project" value="UniProtKB-KW"/>
</dbReference>
<evidence type="ECO:0000313" key="5">
    <source>
        <dbReference type="Proteomes" id="UP000187406"/>
    </source>
</evidence>
<evidence type="ECO:0000313" key="4">
    <source>
        <dbReference type="EMBL" id="GAV63699.1"/>
    </source>
</evidence>
<dbReference type="PANTHER" id="PTHR45934:SF2">
    <property type="entry name" value="MONOOXYGENASE 1"/>
    <property type="match status" value="1"/>
</dbReference>
<dbReference type="InParanoid" id="A0A1Q3B6Z2"/>
<sequence>MFSVFPPKRLPSTIYLSSTYLYICLLVGALCLQLWGVFIENKFVCAGHSNIPMDPELIRQLSLQSIKNFPTELVETVANSESDSLSLTPVRYRAPCDILLGRFHKGIVAVTRDAMHVMGSFLGQGGSASVEDAIVLARCLAHTLKQVESRAESGRQTIVISKVGEALDQYVK</sequence>
<comment type="caution">
    <text evidence="4">The sequence shown here is derived from an EMBL/GenBank/DDBJ whole genome shotgun (WGS) entry which is preliminary data.</text>
</comment>
<evidence type="ECO:0000256" key="2">
    <source>
        <dbReference type="ARBA" id="ARBA00023033"/>
    </source>
</evidence>
<keyword evidence="3" id="KW-1133">Transmembrane helix</keyword>
<evidence type="ECO:0000256" key="3">
    <source>
        <dbReference type="SAM" id="Phobius"/>
    </source>
</evidence>
<evidence type="ECO:0000256" key="1">
    <source>
        <dbReference type="ARBA" id="ARBA00023002"/>
    </source>
</evidence>
<proteinExistence type="predicted"/>
<dbReference type="SUPFAM" id="SSF51905">
    <property type="entry name" value="FAD/NAD(P)-binding domain"/>
    <property type="match status" value="1"/>
</dbReference>
<name>A0A1Q3B6Z2_CEPFO</name>
<dbReference type="STRING" id="3775.A0A1Q3B6Z2"/>
<protein>
    <submittedName>
        <fullName evidence="4">Uncharacterized protein</fullName>
    </submittedName>
</protein>
<keyword evidence="3" id="KW-0472">Membrane</keyword>
<accession>A0A1Q3B6Z2</accession>